<name>A0A8S3PRS3_MYTED</name>
<keyword evidence="1" id="KW-0479">Metal-binding</keyword>
<keyword evidence="2" id="KW-0175">Coiled coil</keyword>
<comment type="caution">
    <text evidence="4">The sequence shown here is derived from an EMBL/GenBank/DDBJ whole genome shotgun (WGS) entry which is preliminary data.</text>
</comment>
<reference evidence="4" key="1">
    <citation type="submission" date="2021-03" db="EMBL/GenBank/DDBJ databases">
        <authorList>
            <person name="Bekaert M."/>
        </authorList>
    </citation>
    <scope>NUCLEOTIDE SEQUENCE</scope>
</reference>
<dbReference type="PANTHER" id="PTHR25462">
    <property type="entry name" value="BONUS, ISOFORM C-RELATED"/>
    <property type="match status" value="1"/>
</dbReference>
<dbReference type="CDD" id="cd19756">
    <property type="entry name" value="Bbox2"/>
    <property type="match status" value="1"/>
</dbReference>
<dbReference type="SUPFAM" id="SSF57845">
    <property type="entry name" value="B-box zinc-binding domain"/>
    <property type="match status" value="1"/>
</dbReference>
<keyword evidence="1" id="KW-0862">Zinc</keyword>
<evidence type="ECO:0000256" key="2">
    <source>
        <dbReference type="SAM" id="Coils"/>
    </source>
</evidence>
<dbReference type="InterPro" id="IPR011044">
    <property type="entry name" value="Quino_amine_DH_bsu"/>
</dbReference>
<evidence type="ECO:0000259" key="3">
    <source>
        <dbReference type="PROSITE" id="PS50119"/>
    </source>
</evidence>
<evidence type="ECO:0000313" key="5">
    <source>
        <dbReference type="Proteomes" id="UP000683360"/>
    </source>
</evidence>
<dbReference type="InterPro" id="IPR015943">
    <property type="entry name" value="WD40/YVTN_repeat-like_dom_sf"/>
</dbReference>
<evidence type="ECO:0000313" key="4">
    <source>
        <dbReference type="EMBL" id="CAG2186173.1"/>
    </source>
</evidence>
<dbReference type="EMBL" id="CAJPWZ010000118">
    <property type="protein sequence ID" value="CAG2186173.1"/>
    <property type="molecule type" value="Genomic_DNA"/>
</dbReference>
<evidence type="ECO:0000256" key="1">
    <source>
        <dbReference type="PROSITE-ProRule" id="PRU00024"/>
    </source>
</evidence>
<dbReference type="Gene3D" id="2.130.10.10">
    <property type="entry name" value="YVTN repeat-like/Quinoprotein amine dehydrogenase"/>
    <property type="match status" value="1"/>
</dbReference>
<proteinExistence type="predicted"/>
<dbReference type="AlphaFoldDB" id="A0A8S3PRS3"/>
<dbReference type="InterPro" id="IPR047153">
    <property type="entry name" value="TRIM45/56/19-like"/>
</dbReference>
<dbReference type="GO" id="GO:0008270">
    <property type="term" value="F:zinc ion binding"/>
    <property type="evidence" value="ECO:0007669"/>
    <property type="project" value="UniProtKB-KW"/>
</dbReference>
<keyword evidence="1" id="KW-0863">Zinc-finger</keyword>
<dbReference type="OrthoDB" id="6123655at2759"/>
<gene>
    <name evidence="4" type="ORF">MEDL_1726</name>
</gene>
<accession>A0A8S3PRS3</accession>
<dbReference type="PROSITE" id="PS50119">
    <property type="entry name" value="ZF_BBOX"/>
    <property type="match status" value="2"/>
</dbReference>
<dbReference type="Proteomes" id="UP000683360">
    <property type="component" value="Unassembled WGS sequence"/>
</dbReference>
<feature type="domain" description="B box-type" evidence="3">
    <location>
        <begin position="75"/>
        <end position="117"/>
    </location>
</feature>
<feature type="coiled-coil region" evidence="2">
    <location>
        <begin position="166"/>
        <end position="197"/>
    </location>
</feature>
<dbReference type="InterPro" id="IPR000315">
    <property type="entry name" value="Znf_B-box"/>
</dbReference>
<dbReference type="Gene3D" id="3.30.160.60">
    <property type="entry name" value="Classic Zinc Finger"/>
    <property type="match status" value="1"/>
</dbReference>
<dbReference type="Gene3D" id="4.10.830.40">
    <property type="match status" value="1"/>
</dbReference>
<organism evidence="4 5">
    <name type="scientific">Mytilus edulis</name>
    <name type="common">Blue mussel</name>
    <dbReference type="NCBI Taxonomy" id="6550"/>
    <lineage>
        <taxon>Eukaryota</taxon>
        <taxon>Metazoa</taxon>
        <taxon>Spiralia</taxon>
        <taxon>Lophotrochozoa</taxon>
        <taxon>Mollusca</taxon>
        <taxon>Bivalvia</taxon>
        <taxon>Autobranchia</taxon>
        <taxon>Pteriomorphia</taxon>
        <taxon>Mytilida</taxon>
        <taxon>Mytiloidea</taxon>
        <taxon>Mytilidae</taxon>
        <taxon>Mytilinae</taxon>
        <taxon>Mytilus</taxon>
    </lineage>
</organism>
<protein>
    <recommendedName>
        <fullName evidence="3">B box-type domain-containing protein</fullName>
    </recommendedName>
</protein>
<dbReference type="PANTHER" id="PTHR25462:SF296">
    <property type="entry name" value="MEIOTIC P26, ISOFORM F"/>
    <property type="match status" value="1"/>
</dbReference>
<dbReference type="SUPFAM" id="SSF50969">
    <property type="entry name" value="YVTN repeat-like/Quinoprotein amine dehydrogenase"/>
    <property type="match status" value="1"/>
</dbReference>
<keyword evidence="5" id="KW-1185">Reference proteome</keyword>
<feature type="domain" description="B box-type" evidence="3">
    <location>
        <begin position="15"/>
        <end position="65"/>
    </location>
</feature>
<sequence>MGVIPRTADIITEMATASFCDPCTKANLSVSATRYCSDCEERLCPACVESHARFKAFTSHHVIDLSSIDLNIPVSAKKICNLHPDMLLDYYCTDHGIVCCRACIPKEHRKCEKVLPLEHASKDVKKSALFTDVMQDINQLITTLKILQDNRESNLQRLSKTKSVITEQISEVKSRLLKQIDDLERDLQTELSSLQRKHETEINMQKEEITKVLNSLKTKQKEIDFLKDHGSNNQIFHALHQHVSSIKSAEVNVQKMISSSHEIDIAFDAKKAIRIDLFGQLSETVKPCQIQYNSKKIQQAQIMIEQIKCIVKFDKDTELKLKAGLNIYDLSITDNNKLLLTGWSDSKLYVYRDCNIYETEIILSSNPYGVVVIPGTDRTSVTLPDEKSIQFINTTKMTKDGKVDVGFKSYGITAQRERVYVGGMNGTIKTLDTNGNILKTIKQGSGNIYFLVYDDSQEQFLLGVITNSNVLN</sequence>